<dbReference type="GO" id="GO:0006310">
    <property type="term" value="P:DNA recombination"/>
    <property type="evidence" value="ECO:0007669"/>
    <property type="project" value="UniProtKB-KW"/>
</dbReference>
<name>A0A544T1V5_9BACI</name>
<dbReference type="PANTHER" id="PTHR30349:SF41">
    <property type="entry name" value="INTEGRASE_RECOMBINASE PROTEIN MJ0367-RELATED"/>
    <property type="match status" value="1"/>
</dbReference>
<dbReference type="GO" id="GO:0003677">
    <property type="term" value="F:DNA binding"/>
    <property type="evidence" value="ECO:0007669"/>
    <property type="project" value="UniProtKB-KW"/>
</dbReference>
<evidence type="ECO:0000256" key="3">
    <source>
        <dbReference type="ARBA" id="ARBA00023172"/>
    </source>
</evidence>
<gene>
    <name evidence="5" type="ORF">FG382_15915</name>
</gene>
<dbReference type="Pfam" id="PF00589">
    <property type="entry name" value="Phage_integrase"/>
    <property type="match status" value="1"/>
</dbReference>
<evidence type="ECO:0000313" key="5">
    <source>
        <dbReference type="EMBL" id="TQR11429.1"/>
    </source>
</evidence>
<dbReference type="CDD" id="cd00397">
    <property type="entry name" value="DNA_BRE_C"/>
    <property type="match status" value="1"/>
</dbReference>
<dbReference type="PROSITE" id="PS51898">
    <property type="entry name" value="TYR_RECOMBINASE"/>
    <property type="match status" value="1"/>
</dbReference>
<organism evidence="5 6">
    <name type="scientific">Psychrobacillus lasiicapitis</name>
    <dbReference type="NCBI Taxonomy" id="1636719"/>
    <lineage>
        <taxon>Bacteria</taxon>
        <taxon>Bacillati</taxon>
        <taxon>Bacillota</taxon>
        <taxon>Bacilli</taxon>
        <taxon>Bacillales</taxon>
        <taxon>Bacillaceae</taxon>
        <taxon>Psychrobacillus</taxon>
    </lineage>
</organism>
<evidence type="ECO:0000259" key="4">
    <source>
        <dbReference type="PROSITE" id="PS51898"/>
    </source>
</evidence>
<dbReference type="RefSeq" id="WP_142539874.1">
    <property type="nucleotide sequence ID" value="NZ_BMIE01000007.1"/>
</dbReference>
<comment type="similarity">
    <text evidence="1">Belongs to the 'phage' integrase family.</text>
</comment>
<keyword evidence="2" id="KW-0238">DNA-binding</keyword>
<dbReference type="Gene3D" id="1.10.443.10">
    <property type="entry name" value="Intergrase catalytic core"/>
    <property type="match status" value="1"/>
</dbReference>
<comment type="caution">
    <text evidence="5">The sequence shown here is derived from an EMBL/GenBank/DDBJ whole genome shotgun (WGS) entry which is preliminary data.</text>
</comment>
<dbReference type="InterPro" id="IPR013762">
    <property type="entry name" value="Integrase-like_cat_sf"/>
</dbReference>
<dbReference type="InterPro" id="IPR002104">
    <property type="entry name" value="Integrase_catalytic"/>
</dbReference>
<dbReference type="GO" id="GO:0015074">
    <property type="term" value="P:DNA integration"/>
    <property type="evidence" value="ECO:0007669"/>
    <property type="project" value="InterPro"/>
</dbReference>
<dbReference type="SUPFAM" id="SSF56349">
    <property type="entry name" value="DNA breaking-rejoining enzymes"/>
    <property type="match status" value="1"/>
</dbReference>
<evidence type="ECO:0000256" key="1">
    <source>
        <dbReference type="ARBA" id="ARBA00008857"/>
    </source>
</evidence>
<proteinExistence type="inferred from homology"/>
<dbReference type="EMBL" id="VDGH01000009">
    <property type="protein sequence ID" value="TQR11429.1"/>
    <property type="molecule type" value="Genomic_DNA"/>
</dbReference>
<keyword evidence="3" id="KW-0233">DNA recombination</keyword>
<dbReference type="OrthoDB" id="111144at2"/>
<accession>A0A544T1V5</accession>
<dbReference type="InterPro" id="IPR011010">
    <property type="entry name" value="DNA_brk_join_enz"/>
</dbReference>
<keyword evidence="6" id="KW-1185">Reference proteome</keyword>
<dbReference type="AlphaFoldDB" id="A0A544T1V5"/>
<evidence type="ECO:0000256" key="2">
    <source>
        <dbReference type="ARBA" id="ARBA00023125"/>
    </source>
</evidence>
<dbReference type="Proteomes" id="UP000317316">
    <property type="component" value="Unassembled WGS sequence"/>
</dbReference>
<protein>
    <submittedName>
        <fullName evidence="5">Site-specific integrase</fullName>
    </submittedName>
</protein>
<dbReference type="PANTHER" id="PTHR30349">
    <property type="entry name" value="PHAGE INTEGRASE-RELATED"/>
    <property type="match status" value="1"/>
</dbReference>
<evidence type="ECO:0000313" key="6">
    <source>
        <dbReference type="Proteomes" id="UP000317316"/>
    </source>
</evidence>
<dbReference type="InterPro" id="IPR050090">
    <property type="entry name" value="Tyrosine_recombinase_XerCD"/>
</dbReference>
<feature type="domain" description="Tyr recombinase" evidence="4">
    <location>
        <begin position="127"/>
        <end position="299"/>
    </location>
</feature>
<reference evidence="5 6" key="1">
    <citation type="submission" date="2019-05" db="EMBL/GenBank/DDBJ databases">
        <title>Psychrobacillus vulpis sp. nov., a new species isolated from feces of a red fox that inhabits in The Tablas de Daimiel Natural Park, Albacete, Spain.</title>
        <authorList>
            <person name="Rodriguez M."/>
            <person name="Reina J.C."/>
            <person name="Bejar V."/>
            <person name="Llamas I."/>
        </authorList>
    </citation>
    <scope>NUCLEOTIDE SEQUENCE [LARGE SCALE GENOMIC DNA]</scope>
    <source>
        <strain evidence="5 6">NEAU-3TGS17</strain>
    </source>
</reference>
<sequence>MNNLLNEIDCFLSNSNYSEATKTGYKNNLIIFAKSIADKIDSTLENIHLLKIYDVYDSDDNFVFFRPLNVILLNSFFNSNIDKGYYVLKGYRDALAAFFAYLERNYNFPNLMNEIDFDLSELKPKNKKTTILSNHNILKLIHYIVSESENLERDILLFSLFIMTGSRLSEIANIKVKDINWEENTILVPKTKHNKSKIITLKSGFAKDIQKYCLTHNIDSDNNLFNLSKWQIRQLFYSYLEKANLPKVTVHSLRHSFATTMVESGANITEVQQLLGHADVITTKGYVQSNITRNKNIKIKENEDIYSYVRKKMK</sequence>